<dbReference type="Proteomes" id="UP001611415">
    <property type="component" value="Unassembled WGS sequence"/>
</dbReference>
<dbReference type="InterPro" id="IPR009725">
    <property type="entry name" value="3_dmu_93_MTrfase"/>
</dbReference>
<evidence type="ECO:0000313" key="3">
    <source>
        <dbReference type="Proteomes" id="UP001611415"/>
    </source>
</evidence>
<dbReference type="Gene3D" id="3.10.180.10">
    <property type="entry name" value="2,3-Dihydroxybiphenyl 1,2-Dioxygenase, domain 1"/>
    <property type="match status" value="1"/>
</dbReference>
<organism evidence="2 3">
    <name type="scientific">Nocardia xishanensis</name>
    <dbReference type="NCBI Taxonomy" id="238964"/>
    <lineage>
        <taxon>Bacteria</taxon>
        <taxon>Bacillati</taxon>
        <taxon>Actinomycetota</taxon>
        <taxon>Actinomycetes</taxon>
        <taxon>Mycobacteriales</taxon>
        <taxon>Nocardiaceae</taxon>
        <taxon>Nocardia</taxon>
    </lineage>
</organism>
<dbReference type="PIRSF" id="PIRSF021700">
    <property type="entry name" value="3_dmu_93_MTrfase"/>
    <property type="match status" value="1"/>
</dbReference>
<sequence>MAVTTFFWFESEAEQAAARYVELVPRSRVTDITRNPDGSAFVVSLELDGQSVTFMNGGPGHPQTDAASIQVTVDTQDEVDRLWDALVEGGAPGECGWLVDRYGMHWQVVPTPLLDLMSGTDPAKTAAVGTALRTMSKLDLKVLRDAYDNA</sequence>
<dbReference type="RefSeq" id="WP_357401631.1">
    <property type="nucleotide sequence ID" value="NZ_JBEYCD010000002.1"/>
</dbReference>
<accession>A0ABW7WUJ2</accession>
<gene>
    <name evidence="2" type="ORF">ACH49W_03885</name>
</gene>
<protein>
    <submittedName>
        <fullName evidence="2">VOC family protein</fullName>
    </submittedName>
</protein>
<dbReference type="PANTHER" id="PTHR33990:SF2">
    <property type="entry name" value="PHNB-LIKE DOMAIN-CONTAINING PROTEIN"/>
    <property type="match status" value="1"/>
</dbReference>
<dbReference type="InterPro" id="IPR028973">
    <property type="entry name" value="PhnB-like"/>
</dbReference>
<dbReference type="SUPFAM" id="SSF54593">
    <property type="entry name" value="Glyoxalase/Bleomycin resistance protein/Dihydroxybiphenyl dioxygenase"/>
    <property type="match status" value="1"/>
</dbReference>
<keyword evidence="3" id="KW-1185">Reference proteome</keyword>
<dbReference type="CDD" id="cd06588">
    <property type="entry name" value="PhnB_like"/>
    <property type="match status" value="1"/>
</dbReference>
<name>A0ABW7WUJ2_9NOCA</name>
<comment type="caution">
    <text evidence="2">The sequence shown here is derived from an EMBL/GenBank/DDBJ whole genome shotgun (WGS) entry which is preliminary data.</text>
</comment>
<proteinExistence type="predicted"/>
<evidence type="ECO:0000313" key="2">
    <source>
        <dbReference type="EMBL" id="MFI2472495.1"/>
    </source>
</evidence>
<reference evidence="2 3" key="1">
    <citation type="submission" date="2024-10" db="EMBL/GenBank/DDBJ databases">
        <title>The Natural Products Discovery Center: Release of the First 8490 Sequenced Strains for Exploring Actinobacteria Biosynthetic Diversity.</title>
        <authorList>
            <person name="Kalkreuter E."/>
            <person name="Kautsar S.A."/>
            <person name="Yang D."/>
            <person name="Bader C.D."/>
            <person name="Teijaro C.N."/>
            <person name="Fluegel L."/>
            <person name="Davis C.M."/>
            <person name="Simpson J.R."/>
            <person name="Lauterbach L."/>
            <person name="Steele A.D."/>
            <person name="Gui C."/>
            <person name="Meng S."/>
            <person name="Li G."/>
            <person name="Viehrig K."/>
            <person name="Ye F."/>
            <person name="Su P."/>
            <person name="Kiefer A.F."/>
            <person name="Nichols A."/>
            <person name="Cepeda A.J."/>
            <person name="Yan W."/>
            <person name="Fan B."/>
            <person name="Jiang Y."/>
            <person name="Adhikari A."/>
            <person name="Zheng C.-J."/>
            <person name="Schuster L."/>
            <person name="Cowan T.M."/>
            <person name="Smanski M.J."/>
            <person name="Chevrette M.G."/>
            <person name="De Carvalho L.P.S."/>
            <person name="Shen B."/>
        </authorList>
    </citation>
    <scope>NUCLEOTIDE SEQUENCE [LARGE SCALE GENOMIC DNA]</scope>
    <source>
        <strain evidence="2 3">NPDC019275</strain>
    </source>
</reference>
<evidence type="ECO:0000259" key="1">
    <source>
        <dbReference type="Pfam" id="PF06983"/>
    </source>
</evidence>
<dbReference type="PANTHER" id="PTHR33990">
    <property type="entry name" value="PROTEIN YJDN-RELATED"/>
    <property type="match status" value="1"/>
</dbReference>
<dbReference type="EMBL" id="JBIRYO010000002">
    <property type="protein sequence ID" value="MFI2472495.1"/>
    <property type="molecule type" value="Genomic_DNA"/>
</dbReference>
<feature type="domain" description="PhnB-like" evidence="1">
    <location>
        <begin position="3"/>
        <end position="109"/>
    </location>
</feature>
<dbReference type="InterPro" id="IPR029068">
    <property type="entry name" value="Glyas_Bleomycin-R_OHBP_Dase"/>
</dbReference>
<dbReference type="Pfam" id="PF06983">
    <property type="entry name" value="3-dmu-9_3-mt"/>
    <property type="match status" value="1"/>
</dbReference>